<dbReference type="InterPro" id="IPR002818">
    <property type="entry name" value="DJ-1/PfpI"/>
</dbReference>
<dbReference type="Pfam" id="PF01965">
    <property type="entry name" value="DJ-1_PfpI"/>
    <property type="match status" value="1"/>
</dbReference>
<proteinExistence type="predicted"/>
<name>A0A9X3XDY8_9BACT</name>
<evidence type="ECO:0000313" key="3">
    <source>
        <dbReference type="Proteomes" id="UP001151081"/>
    </source>
</evidence>
<dbReference type="EMBL" id="JAGTJJ010000037">
    <property type="protein sequence ID" value="MDC3986336.1"/>
    <property type="molecule type" value="Genomic_DNA"/>
</dbReference>
<gene>
    <name evidence="2" type="ORF">KEG57_38005</name>
</gene>
<dbReference type="RefSeq" id="WP_272425513.1">
    <property type="nucleotide sequence ID" value="NZ_JAGTJJ010000037.1"/>
</dbReference>
<dbReference type="PANTHER" id="PTHR43130">
    <property type="entry name" value="ARAC-FAMILY TRANSCRIPTIONAL REGULATOR"/>
    <property type="match status" value="1"/>
</dbReference>
<dbReference type="Gene3D" id="3.40.50.880">
    <property type="match status" value="1"/>
</dbReference>
<dbReference type="CDD" id="cd03139">
    <property type="entry name" value="GATase1_PfpI_2"/>
    <property type="match status" value="1"/>
</dbReference>
<dbReference type="GO" id="GO:0006355">
    <property type="term" value="P:regulation of DNA-templated transcription"/>
    <property type="evidence" value="ECO:0007669"/>
    <property type="project" value="TreeGrafter"/>
</dbReference>
<comment type="caution">
    <text evidence="2">The sequence shown here is derived from an EMBL/GenBank/DDBJ whole genome shotgun (WGS) entry which is preliminary data.</text>
</comment>
<dbReference type="Proteomes" id="UP001151081">
    <property type="component" value="Unassembled WGS sequence"/>
</dbReference>
<dbReference type="InterPro" id="IPR029062">
    <property type="entry name" value="Class_I_gatase-like"/>
</dbReference>
<dbReference type="InterPro" id="IPR052158">
    <property type="entry name" value="INH-QAR"/>
</dbReference>
<organism evidence="2 3">
    <name type="scientific">Polyangium jinanense</name>
    <dbReference type="NCBI Taxonomy" id="2829994"/>
    <lineage>
        <taxon>Bacteria</taxon>
        <taxon>Pseudomonadati</taxon>
        <taxon>Myxococcota</taxon>
        <taxon>Polyangia</taxon>
        <taxon>Polyangiales</taxon>
        <taxon>Polyangiaceae</taxon>
        <taxon>Polyangium</taxon>
    </lineage>
</organism>
<reference evidence="2 3" key="1">
    <citation type="submission" date="2021-04" db="EMBL/GenBank/DDBJ databases">
        <title>Genome analysis of Polyangium sp.</title>
        <authorList>
            <person name="Li Y."/>
            <person name="Wang J."/>
        </authorList>
    </citation>
    <scope>NUCLEOTIDE SEQUENCE [LARGE SCALE GENOMIC DNA]</scope>
    <source>
        <strain evidence="2 3">SDU14</strain>
    </source>
</reference>
<feature type="domain" description="DJ-1/PfpI" evidence="1">
    <location>
        <begin position="49"/>
        <end position="180"/>
    </location>
</feature>
<dbReference type="AlphaFoldDB" id="A0A9X3XDY8"/>
<accession>A0A9X3XDY8</accession>
<evidence type="ECO:0000313" key="2">
    <source>
        <dbReference type="EMBL" id="MDC3986336.1"/>
    </source>
</evidence>
<evidence type="ECO:0000259" key="1">
    <source>
        <dbReference type="Pfam" id="PF01965"/>
    </source>
</evidence>
<sequence length="245" mass="26635">MSLRPSDPFKVPTSRPIEQKLHVAIFVCPGYFMPDVIGIQTVFGTLPNTELYLVWKNKDEFEGVPCFTTRANTTFAECPKNLDLLHIGAIPPNVMEDPEALAFVAEYGGRAKWVSGVCAGALVLGAAGLLKGYRATTNFHMHDQLAYYGATPTKANVVEHGNRITSGPVSGSFDLALRLVGRLVGDDIGREVELQMEYAPEPPYRTGRPDLAGPELTAKALAALAPLTEATREVGLRAARRLEIR</sequence>
<dbReference type="SUPFAM" id="SSF52317">
    <property type="entry name" value="Class I glutamine amidotransferase-like"/>
    <property type="match status" value="1"/>
</dbReference>
<protein>
    <submittedName>
        <fullName evidence="2">DJ-1/PfpI family protein</fullName>
    </submittedName>
</protein>
<keyword evidence="3" id="KW-1185">Reference proteome</keyword>
<dbReference type="PANTHER" id="PTHR43130:SF2">
    <property type="entry name" value="DJ-1_PFPI DOMAIN-CONTAINING PROTEIN"/>
    <property type="match status" value="1"/>
</dbReference>